<dbReference type="OrthoDB" id="543755at2"/>
<name>A0A4R1NNX4_9RHOB</name>
<dbReference type="InterPro" id="IPR007833">
    <property type="entry name" value="Capsule_polysaccharide_synth"/>
</dbReference>
<dbReference type="CDD" id="cd16440">
    <property type="entry name" value="beta_Kdo_transferase_KpsC_1"/>
    <property type="match status" value="1"/>
</dbReference>
<dbReference type="GO" id="GO:0000271">
    <property type="term" value="P:polysaccharide biosynthetic process"/>
    <property type="evidence" value="ECO:0007669"/>
    <property type="project" value="InterPro"/>
</dbReference>
<sequence length="671" mass="74464">MDKGHNENELQAAGANDPRRLFAFNGGFFQQKRLRRIIELAGYELKFGKPDEDDLIAIWGQSPTSHRGEAVSDRTGANCLYFEDALLRSLHPGRVKKEPPVGLMIDAKAPHFDPSTPSDLERLLANHPLDDTALLNRARGAIERIKEAHLTKYCAVETDQDIPAPGYVLVIDQTRGDASVTASAPGDGIAESRFREMLIMAQEEHPGCPVLIKTHPETQHGARSGYFGPDDETDRVSLYSEPVSPWQLFEGAVGVYTFSSQLGFEAIFAGHKPRVFGQPFYIGWGLTSDEYPLPRRHRQLTRAQLFAAAMILYPTWYDPYGDQLCELEDAIEQLAAQARTWREDRHGWTAHGMRLWKRKPLQSFFGSEKSPVFNRQRDDRPAMVWASKAGPEGALRVEDGFLRSRGLGAELVPPLSLVCDDLGIYYDPSGESRLERLIAKRATLRPDQDLRADRLIQSLRDLGLSKYNLGGDTPDLPAGRRILVPGQVEDDASIVAGTSAIRTNLDLLQATRAANPDAVILYKPHPDVEAGLRAGAIEQDIADMTLPNTDMASLLEKIDEVWTMTSLSGFEALIRGKKVTTFGAPFYAGWGLTTDLGDVPARRIAEPSLQGLVHATLIDYPRYRDPITGLPCAVEVALERLSTGEIPHPGWSNRTLSKLQGLLASYSWIWR</sequence>
<dbReference type="Proteomes" id="UP000295673">
    <property type="component" value="Unassembled WGS sequence"/>
</dbReference>
<dbReference type="CDD" id="cd16439">
    <property type="entry name" value="beta_Kdo_transferase_KpsC_2"/>
    <property type="match status" value="1"/>
</dbReference>
<evidence type="ECO:0000313" key="1">
    <source>
        <dbReference type="EMBL" id="TCL09915.1"/>
    </source>
</evidence>
<dbReference type="Pfam" id="PF05159">
    <property type="entry name" value="Capsule_synth"/>
    <property type="match status" value="3"/>
</dbReference>
<reference evidence="1 2" key="1">
    <citation type="submission" date="2019-03" db="EMBL/GenBank/DDBJ databases">
        <title>Genomic Encyclopedia of Archaeal and Bacterial Type Strains, Phase II (KMG-II): from individual species to whole genera.</title>
        <authorList>
            <person name="Goeker M."/>
        </authorList>
    </citation>
    <scope>NUCLEOTIDE SEQUENCE [LARGE SCALE GENOMIC DNA]</scope>
    <source>
        <strain evidence="1 2">DSM 26433</strain>
    </source>
</reference>
<comment type="caution">
    <text evidence="1">The sequence shown here is derived from an EMBL/GenBank/DDBJ whole genome shotgun (WGS) entry which is preliminary data.</text>
</comment>
<proteinExistence type="predicted"/>
<dbReference type="RefSeq" id="WP_132859908.1">
    <property type="nucleotide sequence ID" value="NZ_SMGR01000001.1"/>
</dbReference>
<dbReference type="EMBL" id="SMGR01000001">
    <property type="protein sequence ID" value="TCL09915.1"/>
    <property type="molecule type" value="Genomic_DNA"/>
</dbReference>
<protein>
    <submittedName>
        <fullName evidence="1">Capsular polysaccharide export protein</fullName>
    </submittedName>
</protein>
<dbReference type="GO" id="GO:0015774">
    <property type="term" value="P:polysaccharide transport"/>
    <property type="evidence" value="ECO:0007669"/>
    <property type="project" value="InterPro"/>
</dbReference>
<evidence type="ECO:0000313" key="2">
    <source>
        <dbReference type="Proteomes" id="UP000295673"/>
    </source>
</evidence>
<dbReference type="AlphaFoldDB" id="A0A4R1NNX4"/>
<gene>
    <name evidence="1" type="ORF">BXY66_1982</name>
</gene>
<accession>A0A4R1NNX4</accession>
<keyword evidence="2" id="KW-1185">Reference proteome</keyword>
<organism evidence="1 2">
    <name type="scientific">Shimia isoporae</name>
    <dbReference type="NCBI Taxonomy" id="647720"/>
    <lineage>
        <taxon>Bacteria</taxon>
        <taxon>Pseudomonadati</taxon>
        <taxon>Pseudomonadota</taxon>
        <taxon>Alphaproteobacteria</taxon>
        <taxon>Rhodobacterales</taxon>
        <taxon>Roseobacteraceae</taxon>
    </lineage>
</organism>